<evidence type="ECO:0000256" key="7">
    <source>
        <dbReference type="SAM" id="Phobius"/>
    </source>
</evidence>
<feature type="transmembrane region" description="Helical" evidence="7">
    <location>
        <begin position="365"/>
        <end position="386"/>
    </location>
</feature>
<feature type="transmembrane region" description="Helical" evidence="7">
    <location>
        <begin position="22"/>
        <end position="47"/>
    </location>
</feature>
<keyword evidence="2 6" id="KW-0808">Transferase</keyword>
<keyword evidence="3 7" id="KW-0812">Transmembrane</keyword>
<dbReference type="GO" id="GO:0016020">
    <property type="term" value="C:membrane"/>
    <property type="evidence" value="ECO:0007669"/>
    <property type="project" value="UniProtKB-SubCell"/>
</dbReference>
<dbReference type="EMBL" id="AP012051">
    <property type="protein sequence ID" value="BAL80847.1"/>
    <property type="molecule type" value="Genomic_DNA"/>
</dbReference>
<dbReference type="Proteomes" id="UP000004793">
    <property type="component" value="Chromosome"/>
</dbReference>
<feature type="transmembrane region" description="Helical" evidence="7">
    <location>
        <begin position="59"/>
        <end position="76"/>
    </location>
</feature>
<feature type="transmembrane region" description="Helical" evidence="7">
    <location>
        <begin position="425"/>
        <end position="448"/>
    </location>
</feature>
<dbReference type="RefSeq" id="WP_014453250.1">
    <property type="nucleotide sequence ID" value="NC_017096.1"/>
</dbReference>
<feature type="domain" description="PABS" evidence="8">
    <location>
        <begin position="1"/>
        <end position="31"/>
    </location>
</feature>
<evidence type="ECO:0000256" key="2">
    <source>
        <dbReference type="ARBA" id="ARBA00022679"/>
    </source>
</evidence>
<sequence length="464" mass="48754">MAEEQFKATRVVPWPVDSYPSWGFSFVAGLQHVLTLFGATTLVPILFSQAMGMSPQQTGILIATVYMVMGIATLLQCDSRIGSGLPIVQGSSFSFIPAATAIFENVKKGGGGINEMMTALGSALFYGGIYELVVGYSGLIGLLKKVITPVVIGPTIMLIGFSLASVAVNTASSYWPVSIVGVILIFIFALVVKNSKINSFPVFLAVAILYLFAVLGTAIKLFPEGHPMFINFKAIADAPWIVWPKPLRYGNIFKFDSFGFAAILAAYTSSMIESFGDYHSVSYASGLPDPTSQMISKGIGAEGLGCIISGILGGVGTTSYTENIGVVALTGIASRRVIRTGAVILIVLGFLWKLGTIIGTMPSPIIGAAYLSLFGLIGALGVQVFARADVTSTRNLMILGFAFLFGLGLPSVISAHPITIPGATWLANILNGIFHTSMAVGGVTAGILDNIIPGTDKERGIGVR</sequence>
<evidence type="ECO:0000256" key="1">
    <source>
        <dbReference type="ARBA" id="ARBA00004141"/>
    </source>
</evidence>
<dbReference type="KEGG" id="cex:CSE_07210"/>
<dbReference type="PROSITE" id="PS51006">
    <property type="entry name" value="PABS_2"/>
    <property type="match status" value="1"/>
</dbReference>
<feature type="transmembrane region" description="Helical" evidence="7">
    <location>
        <begin position="342"/>
        <end position="359"/>
    </location>
</feature>
<dbReference type="Pfam" id="PF00860">
    <property type="entry name" value="Xan_ur_permease"/>
    <property type="match status" value="1"/>
</dbReference>
<protein>
    <submittedName>
        <fullName evidence="9">Transporter</fullName>
    </submittedName>
</protein>
<evidence type="ECO:0000256" key="3">
    <source>
        <dbReference type="ARBA" id="ARBA00022692"/>
    </source>
</evidence>
<dbReference type="GO" id="GO:0016740">
    <property type="term" value="F:transferase activity"/>
    <property type="evidence" value="ECO:0007669"/>
    <property type="project" value="UniProtKB-UniRule"/>
</dbReference>
<evidence type="ECO:0000256" key="4">
    <source>
        <dbReference type="ARBA" id="ARBA00022989"/>
    </source>
</evidence>
<dbReference type="NCBIfam" id="NF037981">
    <property type="entry name" value="NCS2_1"/>
    <property type="match status" value="1"/>
</dbReference>
<feature type="transmembrane region" description="Helical" evidence="7">
    <location>
        <begin position="174"/>
        <end position="192"/>
    </location>
</feature>
<dbReference type="InterPro" id="IPR006043">
    <property type="entry name" value="NCS2"/>
</dbReference>
<dbReference type="GO" id="GO:0006596">
    <property type="term" value="P:polyamine biosynthetic process"/>
    <property type="evidence" value="ECO:0007669"/>
    <property type="project" value="UniProtKB-UniRule"/>
</dbReference>
<evidence type="ECO:0000256" key="5">
    <source>
        <dbReference type="ARBA" id="ARBA00023136"/>
    </source>
</evidence>
<dbReference type="OrthoDB" id="9805749at2"/>
<evidence type="ECO:0000313" key="9">
    <source>
        <dbReference type="EMBL" id="BAL80847.1"/>
    </source>
</evidence>
<accession>A0A7U6GEI1</accession>
<keyword evidence="4 7" id="KW-1133">Transmembrane helix</keyword>
<name>A0A7U6GEI1_CALEA</name>
<gene>
    <name evidence="9" type="ordered locus">CSE_07210</name>
</gene>
<evidence type="ECO:0000259" key="8">
    <source>
        <dbReference type="PROSITE" id="PS51006"/>
    </source>
</evidence>
<dbReference type="InterPro" id="IPR030374">
    <property type="entry name" value="PABS"/>
</dbReference>
<evidence type="ECO:0000256" key="6">
    <source>
        <dbReference type="PROSITE-ProRule" id="PRU00354"/>
    </source>
</evidence>
<proteinExistence type="predicted"/>
<comment type="caution">
    <text evidence="6">Lacks conserved residue(s) required for the propagation of feature annotation.</text>
</comment>
<comment type="subcellular location">
    <subcellularLocation>
        <location evidence="1">Membrane</location>
        <topology evidence="1">Multi-pass membrane protein</topology>
    </subcellularLocation>
</comment>
<dbReference type="AlphaFoldDB" id="A0A7U6GEI1"/>
<feature type="transmembrane region" description="Helical" evidence="7">
    <location>
        <begin position="150"/>
        <end position="168"/>
    </location>
</feature>
<keyword evidence="5 7" id="KW-0472">Membrane</keyword>
<dbReference type="PANTHER" id="PTHR11119">
    <property type="entry name" value="XANTHINE-URACIL / VITAMIN C PERMEASE FAMILY MEMBER"/>
    <property type="match status" value="1"/>
</dbReference>
<keyword evidence="6" id="KW-0620">Polyamine biosynthesis</keyword>
<feature type="transmembrane region" description="Helical" evidence="7">
    <location>
        <begin position="398"/>
        <end position="419"/>
    </location>
</feature>
<evidence type="ECO:0000313" key="10">
    <source>
        <dbReference type="Proteomes" id="UP000004793"/>
    </source>
</evidence>
<reference evidence="9 10" key="1">
    <citation type="submission" date="2011-01" db="EMBL/GenBank/DDBJ databases">
        <title>Whole genome sequence of Caldisericum exile AZM16c01.</title>
        <authorList>
            <person name="Narita-Yamada S."/>
            <person name="Kawakoshi A."/>
            <person name="Nakamura S."/>
            <person name="Sasagawa M."/>
            <person name="Fukada J."/>
            <person name="Sekine M."/>
            <person name="Kato Y."/>
            <person name="Fukai R."/>
            <person name="Sasaki K."/>
            <person name="Hanamaki A."/>
            <person name="Narita H."/>
            <person name="Konno Y."/>
            <person name="Mori K."/>
            <person name="Yamazaki S."/>
            <person name="Suzuki K."/>
            <person name="Fujita N."/>
        </authorList>
    </citation>
    <scope>NUCLEOTIDE SEQUENCE [LARGE SCALE GENOMIC DNA]</scope>
    <source>
        <strain evidence="10">DSM 21853 / NBRC 104410 / AZM16c01</strain>
    </source>
</reference>
<feature type="transmembrane region" description="Helical" evidence="7">
    <location>
        <begin position="199"/>
        <end position="219"/>
    </location>
</feature>
<feature type="transmembrane region" description="Helical" evidence="7">
    <location>
        <begin position="123"/>
        <end position="143"/>
    </location>
</feature>
<organism evidence="9 10">
    <name type="scientific">Caldisericum exile (strain DSM 21853 / NBRC 104410 / AZM16c01)</name>
    <dbReference type="NCBI Taxonomy" id="511051"/>
    <lineage>
        <taxon>Bacteria</taxon>
        <taxon>Pseudomonadati</taxon>
        <taxon>Caldisericota/Cryosericota group</taxon>
        <taxon>Caldisericota</taxon>
        <taxon>Caldisericia</taxon>
        <taxon>Caldisericales</taxon>
        <taxon>Caldisericaceae</taxon>
        <taxon>Caldisericum</taxon>
    </lineage>
</organism>
<keyword evidence="10" id="KW-1185">Reference proteome</keyword>
<dbReference type="GO" id="GO:0015205">
    <property type="term" value="F:nucleobase transmembrane transporter activity"/>
    <property type="evidence" value="ECO:0007669"/>
    <property type="project" value="UniProtKB-ARBA"/>
</dbReference>